<feature type="coiled-coil region" evidence="1">
    <location>
        <begin position="134"/>
        <end position="161"/>
    </location>
</feature>
<evidence type="ECO:0000256" key="1">
    <source>
        <dbReference type="SAM" id="Coils"/>
    </source>
</evidence>
<dbReference type="Proteomes" id="UP000593906">
    <property type="component" value="Chromosome 2"/>
</dbReference>
<name>A0A7S7RGP6_CRYPV</name>
<evidence type="ECO:0000256" key="2">
    <source>
        <dbReference type="SAM" id="MobiDB-lite"/>
    </source>
</evidence>
<evidence type="ECO:0000313" key="3">
    <source>
        <dbReference type="EMBL" id="QOY42805.1"/>
    </source>
</evidence>
<gene>
    <name evidence="3" type="ORF">CPATCC_000478</name>
</gene>
<evidence type="ECO:0000313" key="4">
    <source>
        <dbReference type="Proteomes" id="UP000593906"/>
    </source>
</evidence>
<proteinExistence type="predicted"/>
<feature type="region of interest" description="Disordered" evidence="2">
    <location>
        <begin position="443"/>
        <end position="488"/>
    </location>
</feature>
<sequence>MSSFLGNIRKEKEKATNKVESMMPTSIIKLKDVDESWKSRKPEVRKRRLRRVAHNPLFFSKRNAYRGQNSPKNLINRRNRLLEEARQLHIREIKIKNEKTIRKSLHIKQKGEFLKDILKINRIELITRGEKALREILKKEVVKARDNLKNSKAKLQKLRDDKLHIASEGNKRRAEYMKNAERFIKEIIDNLRNKGIKKLNIDLITDKGSLKKGVTIDVEKKEVLVKNSEVVRHLIKKSSYSKFIGKLSEKKGNLSIKADPKYDTGIIQPSESVVKENCKIILTEKKNPIKMMKFDSSIRSPIEARRELNESIIKKKKSLNITKPNENKDNFELKSKSDIQAKSSGIVKTSSKISNFTKICGPKSLDNSSSTENQILKAKTLDTLKKDTLLNVKGGIPLKVVEKSSTSLLGKSPILKKSSILLNKDTLTKEINTKDTPIKEVIKKMNSKDSTGAQSKDLSDLDGKAKSSISKASEIKKSPPAKKMNDIPNIEDLDQNKELTKTFSKNFPKAVTTKSDILSKSNFSKKVLPKQLGNAKPMIIAKKKSDENPISKVIPNSLPSTLEKDDYNLLIYNSDKYWSSRLYDLYRRMKGESSQRDIFTKRYLKKERRRLSTQNGIEKRRIKTYTRLRIINEAKSKGRRHTLILIKPGSIKRYGIPALMNYSYRYTNKALSSDTEQNYLVRKLSPNYTDSSHIEYILEDTNTYVFGIHRHHELLSIARNTFNEDFRFCRMNKLYKYALRTKMSDLEQFVEEVMGEMIINGDLNQDSRENVLENNIMRLRYLINTDKEEKQSLSSCKSKMSDEANQLWDKLVTRIDLNSELNTSNKISSTNNFWKETSKFIYDEEIDLFKKVYYLSDLQELGSIDIDESVLESIFKSIRVSYNSQDFKFPFIFSKEIRSSKNVGYHRKDFISYVGKLSPWTKIALIQKIKKKNKSI</sequence>
<dbReference type="EMBL" id="CP044421">
    <property type="protein sequence ID" value="QOY42805.1"/>
    <property type="molecule type" value="Genomic_DNA"/>
</dbReference>
<reference evidence="3 4" key="1">
    <citation type="submission" date="2019-09" db="EMBL/GenBank/DDBJ databases">
        <title>Consistent, comparative and evidence-based genome assembly and annotation for Cryptosporidium parvum, C. hominis and C. tyzzeri.</title>
        <authorList>
            <person name="Baptista R.P."/>
            <person name="Li Y."/>
            <person name="Sateriale A."/>
            <person name="Ansell B."/>
            <person name="Jex A."/>
            <person name="Sanders M."/>
            <person name="Brooks K."/>
            <person name="Tracey A."/>
            <person name="Berriman M."/>
            <person name="Striepen B."/>
            <person name="Cotton J.A."/>
            <person name="Kissinger J.C."/>
        </authorList>
    </citation>
    <scope>NUCLEOTIDE SEQUENCE [LARGE SCALE GENOMIC DNA]</scope>
    <source>
        <strain evidence="3 4">IOWA-ATCC</strain>
    </source>
</reference>
<organism evidence="3 4">
    <name type="scientific">Cryptosporidium parvum</name>
    <dbReference type="NCBI Taxonomy" id="5807"/>
    <lineage>
        <taxon>Eukaryota</taxon>
        <taxon>Sar</taxon>
        <taxon>Alveolata</taxon>
        <taxon>Apicomplexa</taxon>
        <taxon>Conoidasida</taxon>
        <taxon>Coccidia</taxon>
        <taxon>Eucoccidiorida</taxon>
        <taxon>Eimeriorina</taxon>
        <taxon>Cryptosporidiidae</taxon>
        <taxon>Cryptosporidium</taxon>
    </lineage>
</organism>
<protein>
    <submittedName>
        <fullName evidence="3">Uncharacterized protein</fullName>
    </submittedName>
</protein>
<dbReference type="VEuPathDB" id="CryptoDB:CPATCC_0026540"/>
<dbReference type="AlphaFoldDB" id="A0A7S7RGP6"/>
<keyword evidence="1" id="KW-0175">Coiled coil</keyword>
<dbReference type="OMA" id="FLKCKIG"/>
<accession>A0A7S7RGP6</accession>